<dbReference type="AlphaFoldDB" id="A0AAV5SC95"/>
<protein>
    <recommendedName>
        <fullName evidence="4">Ribosomal protein</fullName>
    </recommendedName>
</protein>
<organism evidence="2 3">
    <name type="scientific">Pristionchus entomophagus</name>
    <dbReference type="NCBI Taxonomy" id="358040"/>
    <lineage>
        <taxon>Eukaryota</taxon>
        <taxon>Metazoa</taxon>
        <taxon>Ecdysozoa</taxon>
        <taxon>Nematoda</taxon>
        <taxon>Chromadorea</taxon>
        <taxon>Rhabditida</taxon>
        <taxon>Rhabditina</taxon>
        <taxon>Diplogasteromorpha</taxon>
        <taxon>Diplogasteroidea</taxon>
        <taxon>Neodiplogasteridae</taxon>
        <taxon>Pristionchus</taxon>
    </lineage>
</organism>
<proteinExistence type="predicted"/>
<name>A0AAV5SC95_9BILA</name>
<comment type="caution">
    <text evidence="2">The sequence shown here is derived from an EMBL/GenBank/DDBJ whole genome shotgun (WGS) entry which is preliminary data.</text>
</comment>
<evidence type="ECO:0000313" key="3">
    <source>
        <dbReference type="Proteomes" id="UP001432027"/>
    </source>
</evidence>
<evidence type="ECO:0000256" key="1">
    <source>
        <dbReference type="SAM" id="MobiDB-lite"/>
    </source>
</evidence>
<keyword evidence="3" id="KW-1185">Reference proteome</keyword>
<reference evidence="2" key="1">
    <citation type="submission" date="2023-10" db="EMBL/GenBank/DDBJ databases">
        <title>Genome assembly of Pristionchus species.</title>
        <authorList>
            <person name="Yoshida K."/>
            <person name="Sommer R.J."/>
        </authorList>
    </citation>
    <scope>NUCLEOTIDE SEQUENCE</scope>
    <source>
        <strain evidence="2">RS0144</strain>
    </source>
</reference>
<accession>A0AAV5SC95</accession>
<dbReference type="EMBL" id="BTSX01000001">
    <property type="protein sequence ID" value="GMS80966.1"/>
    <property type="molecule type" value="Genomic_DNA"/>
</dbReference>
<dbReference type="Proteomes" id="UP001432027">
    <property type="component" value="Unassembled WGS sequence"/>
</dbReference>
<feature type="compositionally biased region" description="Basic and acidic residues" evidence="1">
    <location>
        <begin position="8"/>
        <end position="32"/>
    </location>
</feature>
<evidence type="ECO:0000313" key="2">
    <source>
        <dbReference type="EMBL" id="GMS80966.1"/>
    </source>
</evidence>
<feature type="region of interest" description="Disordered" evidence="1">
    <location>
        <begin position="1"/>
        <end position="32"/>
    </location>
</feature>
<sequence length="105" mass="10724">MVGGDVHGGTRDTISEGTKRGHTDERRRGFDRLGRAHVARLVGAGLGHAWGVVAGCARAEAATRSSRRATAARSPGVLLTSVAGSSASGSAAWRSHVGGLVHVDE</sequence>
<gene>
    <name evidence="2" type="ORF">PENTCL1PPCAC_3141</name>
</gene>
<evidence type="ECO:0008006" key="4">
    <source>
        <dbReference type="Google" id="ProtNLM"/>
    </source>
</evidence>